<keyword evidence="11" id="KW-1185">Reference proteome</keyword>
<evidence type="ECO:0008006" key="12">
    <source>
        <dbReference type="Google" id="ProtNLM"/>
    </source>
</evidence>
<accession>G0SI57</accession>
<evidence type="ECO:0000256" key="5">
    <source>
        <dbReference type="ARBA" id="ARBA00022989"/>
    </source>
</evidence>
<evidence type="ECO:0000256" key="2">
    <source>
        <dbReference type="ARBA" id="ARBA00022676"/>
    </source>
</evidence>
<dbReference type="InterPro" id="IPR029044">
    <property type="entry name" value="Nucleotide-diphossugar_trans"/>
</dbReference>
<dbReference type="OMA" id="QITHAMP"/>
<dbReference type="SUPFAM" id="SSF53448">
    <property type="entry name" value="Nucleotide-diphospho-sugar transferases"/>
    <property type="match status" value="1"/>
</dbReference>
<evidence type="ECO:0000256" key="9">
    <source>
        <dbReference type="SAM" id="Phobius"/>
    </source>
</evidence>
<gene>
    <name evidence="10" type="ORF">CTHT_0074580</name>
</gene>
<sequence length="516" mass="58730">MSPMPMPVVSRRLRFFKALRNILLWCGVVAAFHFIFAYVSENEPFLHAFLALFTWRYLRLIGNIIGFYYYRPAIPLSNRLRYIPSRDVTVVIPTVDPNDKNFTECVESVAFNRPAKIVVVTVGQSLHTVAQAKVNALRYRFRDTQFVVDHSNVANKRHQIAKGISKAATPIITFIDDTAVWGPNMLQSILYAFEEDPHVGLVGTNKWVRRVSGLSPWARIWNVLGATYLIRHNFEIRATNAIDGGIFVVSGRTYAMRAELCKDPEFLAGYTNEMFFFGLLGPLNPDDDNYNTRFAVRRGWKIKIQYTPESEMITTIGVTNGMSKFLSQCCRWARTTWRSNVCSLITDRSIWAEQWWCIYAVYLTSLTNFALIIDPLLITLAAMAPALPNVITLPCLVGWILFTKVIKVFPYYRMHPQDLWTFPAYVGFAYFHSLIKFWALVTFWDCAWSGRKLEDVNKQAANPQSIELRNLSPPTDNAVASSNGHTNGHTNDLCQQHSGHSSSGSAVTPGQQQQLW</sequence>
<dbReference type="OrthoDB" id="2849215at2759"/>
<feature type="region of interest" description="Disordered" evidence="8">
    <location>
        <begin position="464"/>
        <end position="516"/>
    </location>
</feature>
<reference evidence="10 11" key="1">
    <citation type="journal article" date="2011" name="Cell">
        <title>Insight into structure and assembly of the nuclear pore complex by utilizing the genome of a eukaryotic thermophile.</title>
        <authorList>
            <person name="Amlacher S."/>
            <person name="Sarges P."/>
            <person name="Flemming D."/>
            <person name="van Noort V."/>
            <person name="Kunze R."/>
            <person name="Devos D.P."/>
            <person name="Arumugam M."/>
            <person name="Bork P."/>
            <person name="Hurt E."/>
        </authorList>
    </citation>
    <scope>NUCLEOTIDE SEQUENCE [LARGE SCALE GENOMIC DNA]</scope>
    <source>
        <strain evidence="11">DSM 1495 / CBS 144.50 / IMI 039719</strain>
    </source>
</reference>
<feature type="transmembrane region" description="Helical" evidence="9">
    <location>
        <begin position="376"/>
        <end position="402"/>
    </location>
</feature>
<feature type="compositionally biased region" description="Low complexity" evidence="8">
    <location>
        <begin position="495"/>
        <end position="505"/>
    </location>
</feature>
<evidence type="ECO:0000256" key="8">
    <source>
        <dbReference type="SAM" id="MobiDB-lite"/>
    </source>
</evidence>
<dbReference type="HOGENOM" id="CLU_019940_2_1_1"/>
<feature type="compositionally biased region" description="Polar residues" evidence="8">
    <location>
        <begin position="464"/>
        <end position="494"/>
    </location>
</feature>
<evidence type="ECO:0000256" key="3">
    <source>
        <dbReference type="ARBA" id="ARBA00022679"/>
    </source>
</evidence>
<keyword evidence="6 9" id="KW-0472">Membrane</keyword>
<dbReference type="Gene3D" id="3.90.550.10">
    <property type="entry name" value="Spore Coat Polysaccharide Biosynthesis Protein SpsA, Chain A"/>
    <property type="match status" value="1"/>
</dbReference>
<keyword evidence="3" id="KW-0808">Transferase</keyword>
<feature type="transmembrane region" description="Helical" evidence="9">
    <location>
        <begin position="21"/>
        <end position="39"/>
    </location>
</feature>
<dbReference type="PANTHER" id="PTHR47844">
    <property type="entry name" value="SYNTHASE CPS1, PUTATIVE (AFU_ORTHOLOGUE AFUA_7G02500)-RELATED"/>
    <property type="match status" value="1"/>
</dbReference>
<evidence type="ECO:0000256" key="6">
    <source>
        <dbReference type="ARBA" id="ARBA00023136"/>
    </source>
</evidence>
<keyword evidence="5 9" id="KW-1133">Transmembrane helix</keyword>
<evidence type="ECO:0000313" key="11">
    <source>
        <dbReference type="Proteomes" id="UP000008066"/>
    </source>
</evidence>
<dbReference type="KEGG" id="cthr:CTHT_0074580"/>
<feature type="transmembrane region" description="Helical" evidence="9">
    <location>
        <begin position="422"/>
        <end position="444"/>
    </location>
</feature>
<dbReference type="GO" id="GO:0016757">
    <property type="term" value="F:glycosyltransferase activity"/>
    <property type="evidence" value="ECO:0007669"/>
    <property type="project" value="UniProtKB-KW"/>
</dbReference>
<evidence type="ECO:0000256" key="4">
    <source>
        <dbReference type="ARBA" id="ARBA00022692"/>
    </source>
</evidence>
<feature type="transmembrane region" description="Helical" evidence="9">
    <location>
        <begin position="45"/>
        <end position="70"/>
    </location>
</feature>
<proteinExistence type="predicted"/>
<keyword evidence="4 9" id="KW-0812">Transmembrane</keyword>
<dbReference type="AlphaFoldDB" id="G0SI57"/>
<evidence type="ECO:0000256" key="1">
    <source>
        <dbReference type="ARBA" id="ARBA00004370"/>
    </source>
</evidence>
<feature type="compositionally biased region" description="Polar residues" evidence="8">
    <location>
        <begin position="506"/>
        <end position="516"/>
    </location>
</feature>
<evidence type="ECO:0000313" key="10">
    <source>
        <dbReference type="EMBL" id="EGS17127.1"/>
    </source>
</evidence>
<dbReference type="GO" id="GO:0016020">
    <property type="term" value="C:membrane"/>
    <property type="evidence" value="ECO:0007669"/>
    <property type="project" value="UniProtKB-SubCell"/>
</dbReference>
<dbReference type="Proteomes" id="UP000008066">
    <property type="component" value="Unassembled WGS sequence"/>
</dbReference>
<keyword evidence="7" id="KW-0325">Glycoprotein</keyword>
<evidence type="ECO:0000256" key="7">
    <source>
        <dbReference type="ARBA" id="ARBA00023180"/>
    </source>
</evidence>
<dbReference type="GeneID" id="18261496"/>
<organism evidence="11">
    <name type="scientific">Chaetomium thermophilum (strain DSM 1495 / CBS 144.50 / IMI 039719)</name>
    <name type="common">Thermochaetoides thermophila</name>
    <dbReference type="NCBI Taxonomy" id="759272"/>
    <lineage>
        <taxon>Eukaryota</taxon>
        <taxon>Fungi</taxon>
        <taxon>Dikarya</taxon>
        <taxon>Ascomycota</taxon>
        <taxon>Pezizomycotina</taxon>
        <taxon>Sordariomycetes</taxon>
        <taxon>Sordariomycetidae</taxon>
        <taxon>Sordariales</taxon>
        <taxon>Chaetomiaceae</taxon>
        <taxon>Thermochaetoides</taxon>
    </lineage>
</organism>
<protein>
    <recommendedName>
        <fullName evidence="12">Glycosyltransferase family 2 protein</fullName>
    </recommendedName>
</protein>
<keyword evidence="2" id="KW-0328">Glycosyltransferase</keyword>
<dbReference type="PANTHER" id="PTHR47844:SF1">
    <property type="entry name" value="EXOSTOSIN-LIKE 2"/>
    <property type="match status" value="1"/>
</dbReference>
<comment type="subcellular location">
    <subcellularLocation>
        <location evidence="1">Membrane</location>
    </subcellularLocation>
</comment>
<dbReference type="RefSeq" id="XP_006697709.1">
    <property type="nucleotide sequence ID" value="XM_006697646.1"/>
</dbReference>
<dbReference type="InterPro" id="IPR052427">
    <property type="entry name" value="Glycosyltrans_GT2/GT47"/>
</dbReference>
<dbReference type="eggNOG" id="ENOG502SICP">
    <property type="taxonomic scope" value="Eukaryota"/>
</dbReference>
<name>G0SI57_CHATD</name>
<dbReference type="EMBL" id="GL988048">
    <property type="protein sequence ID" value="EGS17127.1"/>
    <property type="molecule type" value="Genomic_DNA"/>
</dbReference>
<dbReference type="Pfam" id="PF13641">
    <property type="entry name" value="Glyco_tranf_2_3"/>
    <property type="match status" value="1"/>
</dbReference>